<sequence length="361" mass="41252">MIALFHEHYKVRYAPRGLASWIFYIFSLLLVLAGPVLIGLAMGNFWLQTNTLVATPDIHFTDRCVVHYTTVRGQDKLWTCSHLFNEEYIYTQSEMAVEPFFSIYEDDRDDNGHVDRVTFVLQLPLNDFNGSLQEGMPVPTEKDAIKRVEFLPEFTYEIKNYILKVRMTAAPLLIFEAAEDCCSSSSSTTTKSTVEGPLCARTEGDLLFHSTEPLSRLPNVHYTNTYMNSPLENVSDVEELQNVPYFASQYTSRNQTVLFKPYSVATGGLSILQDVNYNRVLGEDLGALGDFTWRITMRIQRAEILYTPSIQEALKWAWVQYYCIAVILQFLLWWLRGILVKAGLLGSVAIFHRGWMSTKGN</sequence>
<accession>A0A1X0NXU0</accession>
<gene>
    <name evidence="13" type="ORF">TM35_000142500</name>
</gene>
<keyword evidence="14" id="KW-1185">Reference proteome</keyword>
<feature type="transmembrane region" description="Helical" evidence="12">
    <location>
        <begin position="316"/>
        <end position="335"/>
    </location>
</feature>
<dbReference type="OrthoDB" id="426438at2759"/>
<dbReference type="VEuPathDB" id="TriTrypDB:TM35_000142500"/>
<keyword evidence="10" id="KW-0966">Cell projection</keyword>
<dbReference type="GO" id="GO:0060271">
    <property type="term" value="P:cilium assembly"/>
    <property type="evidence" value="ECO:0007669"/>
    <property type="project" value="TreeGrafter"/>
</dbReference>
<keyword evidence="4" id="KW-1003">Cell membrane</keyword>
<keyword evidence="7" id="KW-0969">Cilium</keyword>
<dbReference type="InterPro" id="IPR019306">
    <property type="entry name" value="TMEM231"/>
</dbReference>
<organism evidence="13 14">
    <name type="scientific">Trypanosoma theileri</name>
    <dbReference type="NCBI Taxonomy" id="67003"/>
    <lineage>
        <taxon>Eukaryota</taxon>
        <taxon>Discoba</taxon>
        <taxon>Euglenozoa</taxon>
        <taxon>Kinetoplastea</taxon>
        <taxon>Metakinetoplastina</taxon>
        <taxon>Trypanosomatida</taxon>
        <taxon>Trypanosomatidae</taxon>
        <taxon>Trypanosoma</taxon>
    </lineage>
</organism>
<dbReference type="STRING" id="67003.A0A1X0NXU0"/>
<dbReference type="Pfam" id="PF10149">
    <property type="entry name" value="TM231"/>
    <property type="match status" value="1"/>
</dbReference>
<evidence type="ECO:0000256" key="12">
    <source>
        <dbReference type="SAM" id="Phobius"/>
    </source>
</evidence>
<evidence type="ECO:0000313" key="13">
    <source>
        <dbReference type="EMBL" id="ORC89039.1"/>
    </source>
</evidence>
<dbReference type="AlphaFoldDB" id="A0A1X0NXU0"/>
<reference evidence="13 14" key="1">
    <citation type="submission" date="2017-03" db="EMBL/GenBank/DDBJ databases">
        <title>An alternative strategy for trypanosome survival in the mammalian bloodstream revealed through genome and transcriptome analysis of the ubiquitous bovine parasite Trypanosoma (Megatrypanum) theileri.</title>
        <authorList>
            <person name="Kelly S."/>
            <person name="Ivens A."/>
            <person name="Mott A."/>
            <person name="O'Neill E."/>
            <person name="Emms D."/>
            <person name="Macleod O."/>
            <person name="Voorheis P."/>
            <person name="Matthews J."/>
            <person name="Matthews K."/>
            <person name="Carrington M."/>
        </authorList>
    </citation>
    <scope>NUCLEOTIDE SEQUENCE [LARGE SCALE GENOMIC DNA]</scope>
    <source>
        <strain evidence="13">Edinburgh</strain>
    </source>
</reference>
<protein>
    <recommendedName>
        <fullName evidence="3">Transmembrane protein 231</fullName>
    </recommendedName>
</protein>
<dbReference type="GeneID" id="39985475"/>
<keyword evidence="6 12" id="KW-1133">Transmembrane helix</keyword>
<dbReference type="GO" id="GO:0032880">
    <property type="term" value="P:regulation of protein localization"/>
    <property type="evidence" value="ECO:0007669"/>
    <property type="project" value="TreeGrafter"/>
</dbReference>
<evidence type="ECO:0000313" key="14">
    <source>
        <dbReference type="Proteomes" id="UP000192257"/>
    </source>
</evidence>
<evidence type="ECO:0000256" key="1">
    <source>
        <dbReference type="ARBA" id="ARBA00004272"/>
    </source>
</evidence>
<comment type="caution">
    <text evidence="13">The sequence shown here is derived from an EMBL/GenBank/DDBJ whole genome shotgun (WGS) entry which is preliminary data.</text>
</comment>
<comment type="subcellular location">
    <subcellularLocation>
        <location evidence="1">Cell projection</location>
        <location evidence="1">Cilium membrane</location>
        <topology evidence="1">Multi-pass membrane protein</topology>
    </subcellularLocation>
</comment>
<evidence type="ECO:0000256" key="2">
    <source>
        <dbReference type="ARBA" id="ARBA00009082"/>
    </source>
</evidence>
<dbReference type="GO" id="GO:0060170">
    <property type="term" value="C:ciliary membrane"/>
    <property type="evidence" value="ECO:0007669"/>
    <property type="project" value="UniProtKB-SubCell"/>
</dbReference>
<evidence type="ECO:0000256" key="11">
    <source>
        <dbReference type="ARBA" id="ARBA00024803"/>
    </source>
</evidence>
<comment type="similarity">
    <text evidence="2">Belongs to the TMEM231 family.</text>
</comment>
<evidence type="ECO:0000256" key="4">
    <source>
        <dbReference type="ARBA" id="ARBA00022475"/>
    </source>
</evidence>
<evidence type="ECO:0000256" key="8">
    <source>
        <dbReference type="ARBA" id="ARBA00023136"/>
    </source>
</evidence>
<evidence type="ECO:0000256" key="6">
    <source>
        <dbReference type="ARBA" id="ARBA00022989"/>
    </source>
</evidence>
<dbReference type="RefSeq" id="XP_028883105.1">
    <property type="nucleotide sequence ID" value="XM_029025695.1"/>
</dbReference>
<dbReference type="PANTHER" id="PTHR14605">
    <property type="entry name" value="CHST5 PROTEIN"/>
    <property type="match status" value="1"/>
</dbReference>
<evidence type="ECO:0000256" key="9">
    <source>
        <dbReference type="ARBA" id="ARBA00023180"/>
    </source>
</evidence>
<dbReference type="GO" id="GO:0035869">
    <property type="term" value="C:ciliary transition zone"/>
    <property type="evidence" value="ECO:0007669"/>
    <property type="project" value="TreeGrafter"/>
</dbReference>
<evidence type="ECO:0000256" key="7">
    <source>
        <dbReference type="ARBA" id="ARBA00023069"/>
    </source>
</evidence>
<keyword evidence="5 12" id="KW-0812">Transmembrane</keyword>
<keyword evidence="8 12" id="KW-0472">Membrane</keyword>
<comment type="function">
    <text evidence="11">Transmembrane component of the tectonic-like complex, a complex localized at the transition zone of primary cilia and acting as a barrier that prevents diffusion of transmembrane proteins between the cilia and plasma membranes. Required for ciliogenesis and sonic hedgehog/SHH signaling.</text>
</comment>
<dbReference type="PANTHER" id="PTHR14605:SF1">
    <property type="entry name" value="TRANSMEMBRANE PROTEIN 231"/>
    <property type="match status" value="1"/>
</dbReference>
<evidence type="ECO:0000256" key="3">
    <source>
        <dbReference type="ARBA" id="ARBA00015087"/>
    </source>
</evidence>
<evidence type="ECO:0000256" key="10">
    <source>
        <dbReference type="ARBA" id="ARBA00023273"/>
    </source>
</evidence>
<name>A0A1X0NXU0_9TRYP</name>
<dbReference type="Proteomes" id="UP000192257">
    <property type="component" value="Unassembled WGS sequence"/>
</dbReference>
<dbReference type="EMBL" id="NBCO01000014">
    <property type="protein sequence ID" value="ORC89039.1"/>
    <property type="molecule type" value="Genomic_DNA"/>
</dbReference>
<keyword evidence="9" id="KW-0325">Glycoprotein</keyword>
<evidence type="ECO:0000256" key="5">
    <source>
        <dbReference type="ARBA" id="ARBA00022692"/>
    </source>
</evidence>
<proteinExistence type="inferred from homology"/>
<feature type="transmembrane region" description="Helical" evidence="12">
    <location>
        <begin position="21"/>
        <end position="47"/>
    </location>
</feature>